<dbReference type="SUPFAM" id="SSF75005">
    <property type="entry name" value="Arabinanase/levansucrase/invertase"/>
    <property type="match status" value="1"/>
</dbReference>
<dbReference type="GO" id="GO:0016757">
    <property type="term" value="F:glycosyltransferase activity"/>
    <property type="evidence" value="ECO:0007669"/>
    <property type="project" value="UniProtKB-KW"/>
</dbReference>
<sequence length="321" mass="36533">MPFKYWSLLTKTISRHKNGRPLLKPKSGTFYSRAIYNPAAITNENRAHLLFRAEKSWDNCTGRIGLAVETRPLSYKFSIFSKPILWPEFDYECFGCEDPRITKIRSTYIMTYTGFGKARNGRRFPRVCLATSKDLKKWEKHGPIFDEKDWYARGTKPGGIVPHKLNGSYIMHFSGENSGGKVAIGLASSRGENFYKWRIKKNPILSPKIGGFDSKGVEPGPTATISGNKITLIYNGWNEYRTHRPGIALFHKENPSKLMCRGDKSFAEAETKWETKGMTWRGLPKKIIFAAGYIERGGKQEIYYGASDLYVCLFLAPSRIL</sequence>
<dbReference type="EMBL" id="MHOD01000008">
    <property type="protein sequence ID" value="OGZ58388.1"/>
    <property type="molecule type" value="Genomic_DNA"/>
</dbReference>
<keyword evidence="2" id="KW-0808">Transferase</keyword>
<evidence type="ECO:0000256" key="1">
    <source>
        <dbReference type="ARBA" id="ARBA00022676"/>
    </source>
</evidence>
<comment type="similarity">
    <text evidence="3">Belongs to the glycosyl hydrolase 130 family.</text>
</comment>
<evidence type="ECO:0008006" key="6">
    <source>
        <dbReference type="Google" id="ProtNLM"/>
    </source>
</evidence>
<proteinExistence type="inferred from homology"/>
<dbReference type="InterPro" id="IPR023296">
    <property type="entry name" value="Glyco_hydro_beta-prop_sf"/>
</dbReference>
<accession>A0A1G2H8W1</accession>
<reference evidence="4 5" key="1">
    <citation type="journal article" date="2016" name="Nat. Commun.">
        <title>Thousands of microbial genomes shed light on interconnected biogeochemical processes in an aquifer system.</title>
        <authorList>
            <person name="Anantharaman K."/>
            <person name="Brown C.T."/>
            <person name="Hug L.A."/>
            <person name="Sharon I."/>
            <person name="Castelle C.J."/>
            <person name="Probst A.J."/>
            <person name="Thomas B.C."/>
            <person name="Singh A."/>
            <person name="Wilkins M.J."/>
            <person name="Karaoz U."/>
            <person name="Brodie E.L."/>
            <person name="Williams K.H."/>
            <person name="Hubbard S.S."/>
            <person name="Banfield J.F."/>
        </authorList>
    </citation>
    <scope>NUCLEOTIDE SEQUENCE [LARGE SCALE GENOMIC DNA]</scope>
</reference>
<evidence type="ECO:0000256" key="2">
    <source>
        <dbReference type="ARBA" id="ARBA00022679"/>
    </source>
</evidence>
<dbReference type="Pfam" id="PF04041">
    <property type="entry name" value="Glyco_hydro_130"/>
    <property type="match status" value="1"/>
</dbReference>
<name>A0A1G2H8W1_9BACT</name>
<evidence type="ECO:0000256" key="3">
    <source>
        <dbReference type="ARBA" id="ARBA00024356"/>
    </source>
</evidence>
<dbReference type="Proteomes" id="UP000177932">
    <property type="component" value="Unassembled WGS sequence"/>
</dbReference>
<dbReference type="CDD" id="cd18610">
    <property type="entry name" value="GH130_BT3780-like"/>
    <property type="match status" value="1"/>
</dbReference>
<dbReference type="Gene3D" id="2.115.10.20">
    <property type="entry name" value="Glycosyl hydrolase domain, family 43"/>
    <property type="match status" value="1"/>
</dbReference>
<dbReference type="PANTHER" id="PTHR34106:SF5">
    <property type="entry name" value="GLYCOSIDASE"/>
    <property type="match status" value="1"/>
</dbReference>
<dbReference type="PANTHER" id="PTHR34106">
    <property type="entry name" value="GLYCOSIDASE"/>
    <property type="match status" value="1"/>
</dbReference>
<keyword evidence="1" id="KW-0328">Glycosyltransferase</keyword>
<protein>
    <recommendedName>
        <fullName evidence="6">Glycosyl hydrolase family 32 N-terminal domain-containing protein</fullName>
    </recommendedName>
</protein>
<dbReference type="STRING" id="1802158.A2827_02535"/>
<dbReference type="InterPro" id="IPR007184">
    <property type="entry name" value="Mannoside_phosphorylase"/>
</dbReference>
<organism evidence="4 5">
    <name type="scientific">Candidatus Spechtbacteria bacterium RIFCSPHIGHO2_01_FULL_43_30</name>
    <dbReference type="NCBI Taxonomy" id="1802158"/>
    <lineage>
        <taxon>Bacteria</taxon>
        <taxon>Candidatus Spechtiibacteriota</taxon>
    </lineage>
</organism>
<evidence type="ECO:0000313" key="5">
    <source>
        <dbReference type="Proteomes" id="UP000177932"/>
    </source>
</evidence>
<gene>
    <name evidence="4" type="ORF">A2827_02535</name>
</gene>
<comment type="caution">
    <text evidence="4">The sequence shown here is derived from an EMBL/GenBank/DDBJ whole genome shotgun (WGS) entry which is preliminary data.</text>
</comment>
<evidence type="ECO:0000313" key="4">
    <source>
        <dbReference type="EMBL" id="OGZ58388.1"/>
    </source>
</evidence>
<dbReference type="AlphaFoldDB" id="A0A1G2H8W1"/>